<keyword evidence="3" id="KW-0378">Hydrolase</keyword>
<comment type="caution">
    <text evidence="8">The sequence shown here is derived from an EMBL/GenBank/DDBJ whole genome shotgun (WGS) entry which is preliminary data.</text>
</comment>
<keyword evidence="6" id="KW-0472">Membrane</keyword>
<name>A0ABQ4MAF5_9BACL</name>
<dbReference type="SUPFAM" id="SSF54001">
    <property type="entry name" value="Cysteine proteinases"/>
    <property type="match status" value="1"/>
</dbReference>
<proteinExistence type="inferred from homology"/>
<dbReference type="InterPro" id="IPR011055">
    <property type="entry name" value="Dup_hybrid_motif"/>
</dbReference>
<evidence type="ECO:0000259" key="7">
    <source>
        <dbReference type="PROSITE" id="PS51935"/>
    </source>
</evidence>
<keyword evidence="9" id="KW-1185">Reference proteome</keyword>
<evidence type="ECO:0000313" key="9">
    <source>
        <dbReference type="Proteomes" id="UP000679992"/>
    </source>
</evidence>
<dbReference type="InterPro" id="IPR038765">
    <property type="entry name" value="Papain-like_cys_pep_sf"/>
</dbReference>
<accession>A0ABQ4MAF5</accession>
<evidence type="ECO:0000256" key="3">
    <source>
        <dbReference type="ARBA" id="ARBA00022801"/>
    </source>
</evidence>
<dbReference type="CDD" id="cd12797">
    <property type="entry name" value="M23_peptidase"/>
    <property type="match status" value="1"/>
</dbReference>
<feature type="domain" description="NlpC/P60" evidence="7">
    <location>
        <begin position="701"/>
        <end position="825"/>
    </location>
</feature>
<dbReference type="PANTHER" id="PTHR47053:SF1">
    <property type="entry name" value="MUREIN DD-ENDOPEPTIDASE MEPH-RELATED"/>
    <property type="match status" value="1"/>
</dbReference>
<dbReference type="EMBL" id="BOSL01000005">
    <property type="protein sequence ID" value="GIP52979.1"/>
    <property type="molecule type" value="Genomic_DNA"/>
</dbReference>
<gene>
    <name evidence="8" type="ORF">J42TS3_20140</name>
</gene>
<dbReference type="InterPro" id="IPR000064">
    <property type="entry name" value="NLP_P60_dom"/>
</dbReference>
<keyword evidence="2" id="KW-0645">Protease</keyword>
<evidence type="ECO:0000313" key="8">
    <source>
        <dbReference type="EMBL" id="GIP52979.1"/>
    </source>
</evidence>
<reference evidence="8 9" key="1">
    <citation type="submission" date="2021-03" db="EMBL/GenBank/DDBJ databases">
        <title>Antimicrobial resistance genes in bacteria isolated from Japanese honey, and their potential for conferring macrolide and lincosamide resistance in the American foulbrood pathogen Paenibacillus larvae.</title>
        <authorList>
            <person name="Okamoto M."/>
            <person name="Kumagai M."/>
            <person name="Kanamori H."/>
            <person name="Takamatsu D."/>
        </authorList>
    </citation>
    <scope>NUCLEOTIDE SEQUENCE [LARGE SCALE GENOMIC DNA]</scope>
    <source>
        <strain evidence="8 9">J42TS3</strain>
    </source>
</reference>
<dbReference type="InterPro" id="IPR051202">
    <property type="entry name" value="Peptidase_C40"/>
</dbReference>
<dbReference type="RefSeq" id="WP_213654655.1">
    <property type="nucleotide sequence ID" value="NZ_BOSL01000005.1"/>
</dbReference>
<dbReference type="SUPFAM" id="SSF51261">
    <property type="entry name" value="Duplicated hybrid motif"/>
    <property type="match status" value="1"/>
</dbReference>
<comment type="similarity">
    <text evidence="1">Belongs to the peptidase C40 family.</text>
</comment>
<evidence type="ECO:0000256" key="6">
    <source>
        <dbReference type="SAM" id="Phobius"/>
    </source>
</evidence>
<dbReference type="InterPro" id="IPR016047">
    <property type="entry name" value="M23ase_b-sheet_dom"/>
</dbReference>
<protein>
    <recommendedName>
        <fullName evidence="7">NlpC/P60 domain-containing protein</fullName>
    </recommendedName>
</protein>
<dbReference type="PROSITE" id="PS51935">
    <property type="entry name" value="NLPC_P60"/>
    <property type="match status" value="1"/>
</dbReference>
<feature type="region of interest" description="Disordered" evidence="5">
    <location>
        <begin position="1"/>
        <end position="106"/>
    </location>
</feature>
<evidence type="ECO:0000256" key="1">
    <source>
        <dbReference type="ARBA" id="ARBA00007074"/>
    </source>
</evidence>
<feature type="transmembrane region" description="Helical" evidence="6">
    <location>
        <begin position="351"/>
        <end position="376"/>
    </location>
</feature>
<sequence length="825" mass="90144">MNKAYKSVDTSQTIHEDKTGIHKKSVRTSLDHSVKGSLIKKPDYSDGRKSFKNYSSSLEQNLHKPFHQKATRYRTAKSEGPSSSEQSGEHKTSGKTPSRSRGEIGGASGAAMVAGVAHTLVNPDKSGIHSTFVNDTFGNTVAQKMVNTLTSEIHSRQIAGTAESRGLIQSAGRTLAKEIGSAVEGEDSGSVGGKTRRLASRYGYRAGKYSVKSVKTAAQGTYRFARYSGKLAKEVRGGNLSGKEAALLGLKRGNSAVSSGIVSSAKVIKQQTIRAVVEFEGSDDLGLQAVTRTRDAILTTKRSITTVGRTVKATKRGIQGSVKMAQKAAIKVQQAARYIGAVAKKAIASPVFVKAVGIIVVVILVAALVMSVSSAITSIIPTISLKSEDKELTKTYKYVTELDAELTKKIQDIPKENNHIDQFHYYANGYEVDPASLTIETDADLILVYFDTKYDDYAFDKLIYGIFGGTNVKSEVEELHKKLYQFSTKEWKEEITHTTTTTDEDGNTHTETWTETIRHMDVNVQMKSFQTYLTENKDTLLTKDEQERMEALQTVGIYTVMKELGNPFIDQPWGISSRFGWRVHPISGKLAEHNGIDIPMPGGTPINSVMYGEVTKVAFDAGGFGNHAVVTWGEREVLYAHMSSVAVKQGDTVAKGAVIGYVGSTGSSTGNHLHMEYKKKDYLLNPQFYLDGASAGAAMNGEGYSDLIAYAEQYLGLPYLFGGSAPPRFDCSGFICWVYTHSGTRNLPRTTAQGIYNQTVKISESEAQPGDLVFFHHTYDSPNPITHVGIYVGNGQMLHAGDPIQYTSFHTAYWQKFNPVFGRLK</sequence>
<dbReference type="Gene3D" id="2.70.70.10">
    <property type="entry name" value="Glucose Permease (Domain IIA)"/>
    <property type="match status" value="1"/>
</dbReference>
<dbReference type="Proteomes" id="UP000679992">
    <property type="component" value="Unassembled WGS sequence"/>
</dbReference>
<dbReference type="Pfam" id="PF00877">
    <property type="entry name" value="NLPC_P60"/>
    <property type="match status" value="1"/>
</dbReference>
<keyword evidence="4" id="KW-0788">Thiol protease</keyword>
<evidence type="ECO:0000256" key="4">
    <source>
        <dbReference type="ARBA" id="ARBA00022807"/>
    </source>
</evidence>
<keyword evidence="6" id="KW-0812">Transmembrane</keyword>
<evidence type="ECO:0000256" key="5">
    <source>
        <dbReference type="SAM" id="MobiDB-lite"/>
    </source>
</evidence>
<dbReference type="PANTHER" id="PTHR47053">
    <property type="entry name" value="MUREIN DD-ENDOPEPTIDASE MEPH-RELATED"/>
    <property type="match status" value="1"/>
</dbReference>
<dbReference type="Pfam" id="PF01551">
    <property type="entry name" value="Peptidase_M23"/>
    <property type="match status" value="1"/>
</dbReference>
<feature type="compositionally biased region" description="Basic and acidic residues" evidence="5">
    <location>
        <begin position="29"/>
        <end position="49"/>
    </location>
</feature>
<dbReference type="Gene3D" id="3.90.1720.10">
    <property type="entry name" value="endopeptidase domain like (from Nostoc punctiforme)"/>
    <property type="match status" value="1"/>
</dbReference>
<evidence type="ECO:0000256" key="2">
    <source>
        <dbReference type="ARBA" id="ARBA00022670"/>
    </source>
</evidence>
<feature type="compositionally biased region" description="Basic residues" evidence="5">
    <location>
        <begin position="64"/>
        <end position="75"/>
    </location>
</feature>
<keyword evidence="6" id="KW-1133">Transmembrane helix</keyword>
<organism evidence="8 9">
    <name type="scientific">Paenibacillus vini</name>
    <dbReference type="NCBI Taxonomy" id="1476024"/>
    <lineage>
        <taxon>Bacteria</taxon>
        <taxon>Bacillati</taxon>
        <taxon>Bacillota</taxon>
        <taxon>Bacilli</taxon>
        <taxon>Bacillales</taxon>
        <taxon>Paenibacillaceae</taxon>
        <taxon>Paenibacillus</taxon>
    </lineage>
</organism>